<evidence type="ECO:0000256" key="3">
    <source>
        <dbReference type="ARBA" id="ARBA00022989"/>
    </source>
</evidence>
<sequence>MCSQVQVSEDERLWGFIAWIIPLIGGVIALVLKPGIKYIRHWSYLSITFGIVMIGAAIIGSLFSFIPFVGWLIGTLIGIALLVVWVIGIVKALDKVLWKPPIIYDLAKTLGFQVE</sequence>
<dbReference type="Pfam" id="PF09685">
    <property type="entry name" value="MamF_MmsF"/>
    <property type="match status" value="1"/>
</dbReference>
<feature type="transmembrane region" description="Helical" evidence="5">
    <location>
        <begin position="44"/>
        <end position="63"/>
    </location>
</feature>
<organism evidence="7">
    <name type="scientific">Ignisphaera aggregans</name>
    <dbReference type="NCBI Taxonomy" id="334771"/>
    <lineage>
        <taxon>Archaea</taxon>
        <taxon>Thermoproteota</taxon>
        <taxon>Thermoprotei</taxon>
        <taxon>Desulfurococcales</taxon>
        <taxon>Desulfurococcaceae</taxon>
        <taxon>Ignisphaera</taxon>
    </lineage>
</organism>
<evidence type="ECO:0000256" key="2">
    <source>
        <dbReference type="ARBA" id="ARBA00022692"/>
    </source>
</evidence>
<protein>
    <recommendedName>
        <fullName evidence="8">DUF4870 domain-containing protein</fullName>
    </recommendedName>
</protein>
<feature type="transmembrane region" description="Helical" evidence="5">
    <location>
        <begin position="13"/>
        <end position="32"/>
    </location>
</feature>
<evidence type="ECO:0000256" key="5">
    <source>
        <dbReference type="SAM" id="Phobius"/>
    </source>
</evidence>
<feature type="transmembrane region" description="Helical" evidence="5">
    <location>
        <begin position="69"/>
        <end position="90"/>
    </location>
</feature>
<comment type="caution">
    <text evidence="7">The sequence shown here is derived from an EMBL/GenBank/DDBJ whole genome shotgun (WGS) entry which is preliminary data.</text>
</comment>
<proteinExistence type="predicted"/>
<reference evidence="7" key="1">
    <citation type="journal article" date="2020" name="mSystems">
        <title>Genome- and Community-Level Interaction Insights into Carbon Utilization and Element Cycling Functions of Hydrothermarchaeota in Hydrothermal Sediment.</title>
        <authorList>
            <person name="Zhou Z."/>
            <person name="Liu Y."/>
            <person name="Xu W."/>
            <person name="Pan J."/>
            <person name="Luo Z.H."/>
            <person name="Li M."/>
        </authorList>
    </citation>
    <scope>NUCLEOTIDE SEQUENCE [LARGE SCALE GENOMIC DNA]</scope>
    <source>
        <strain evidence="7">SpSt-637</strain>
        <strain evidence="6">SpSt-667</strain>
    </source>
</reference>
<evidence type="ECO:0008006" key="8">
    <source>
        <dbReference type="Google" id="ProtNLM"/>
    </source>
</evidence>
<comment type="subcellular location">
    <subcellularLocation>
        <location evidence="1">Membrane</location>
        <topology evidence="1">Multi-pass membrane protein</topology>
    </subcellularLocation>
</comment>
<dbReference type="EMBL" id="DTCK01000039">
    <property type="protein sequence ID" value="HGQ36234.1"/>
    <property type="molecule type" value="Genomic_DNA"/>
</dbReference>
<evidence type="ECO:0000256" key="1">
    <source>
        <dbReference type="ARBA" id="ARBA00004141"/>
    </source>
</evidence>
<dbReference type="AlphaFoldDB" id="A0A7C4JLH9"/>
<evidence type="ECO:0000313" key="6">
    <source>
        <dbReference type="EMBL" id="HGQ36234.1"/>
    </source>
</evidence>
<evidence type="ECO:0000313" key="7">
    <source>
        <dbReference type="EMBL" id="HGQ65199.1"/>
    </source>
</evidence>
<name>A0A7C4JLH9_9CREN</name>
<dbReference type="InterPro" id="IPR019109">
    <property type="entry name" value="MamF_MmsF"/>
</dbReference>
<accession>A0A7C4JLH9</accession>
<keyword evidence="3 5" id="KW-1133">Transmembrane helix</keyword>
<keyword evidence="4 5" id="KW-0472">Membrane</keyword>
<dbReference type="EMBL" id="DTBD01000073">
    <property type="protein sequence ID" value="HGQ65199.1"/>
    <property type="molecule type" value="Genomic_DNA"/>
</dbReference>
<keyword evidence="2 5" id="KW-0812">Transmembrane</keyword>
<gene>
    <name evidence="7" type="ORF">ENU08_08155</name>
    <name evidence="6" type="ORF">ENU41_06115</name>
</gene>
<evidence type="ECO:0000256" key="4">
    <source>
        <dbReference type="ARBA" id="ARBA00023136"/>
    </source>
</evidence>